<dbReference type="GO" id="GO:0071973">
    <property type="term" value="P:bacterial-type flagellum-dependent cell motility"/>
    <property type="evidence" value="ECO:0007669"/>
    <property type="project" value="InterPro"/>
</dbReference>
<dbReference type="PANTHER" id="PTHR34933:SF1">
    <property type="entry name" value="FLAGELLAR L-RING PROTEIN"/>
    <property type="match status" value="1"/>
</dbReference>
<dbReference type="InterPro" id="IPR000527">
    <property type="entry name" value="Flag_Lring"/>
</dbReference>
<keyword evidence="8 11" id="KW-0975">Bacterial flagellum</keyword>
<evidence type="ECO:0000313" key="14">
    <source>
        <dbReference type="Proteomes" id="UP000199233"/>
    </source>
</evidence>
<evidence type="ECO:0000256" key="3">
    <source>
        <dbReference type="ARBA" id="ARBA00006929"/>
    </source>
</evidence>
<keyword evidence="13" id="KW-0282">Flagellum</keyword>
<dbReference type="GO" id="GO:0003774">
    <property type="term" value="F:cytoskeletal motor activity"/>
    <property type="evidence" value="ECO:0007669"/>
    <property type="project" value="InterPro"/>
</dbReference>
<dbReference type="HAMAP" id="MF_00415">
    <property type="entry name" value="FlgH"/>
    <property type="match status" value="1"/>
</dbReference>
<evidence type="ECO:0000256" key="5">
    <source>
        <dbReference type="ARBA" id="ARBA00022729"/>
    </source>
</evidence>
<dbReference type="GO" id="GO:0009427">
    <property type="term" value="C:bacterial-type flagellum basal body, distal rod, L ring"/>
    <property type="evidence" value="ECO:0007669"/>
    <property type="project" value="InterPro"/>
</dbReference>
<keyword evidence="7" id="KW-0564">Palmitate</keyword>
<comment type="similarity">
    <text evidence="3 11">Belongs to the FlgH family.</text>
</comment>
<keyword evidence="13" id="KW-0966">Cell projection</keyword>
<evidence type="ECO:0000256" key="10">
    <source>
        <dbReference type="ARBA" id="ARBA00023288"/>
    </source>
</evidence>
<keyword evidence="14" id="KW-1185">Reference proteome</keyword>
<dbReference type="AlphaFoldDB" id="A0A1H9E197"/>
<keyword evidence="13" id="KW-0969">Cilium</keyword>
<comment type="subunit">
    <text evidence="4 11">The basal body constitutes a major portion of the flagellar organelle and consists of four rings (L,P,S, and M) mounted on a central rod.</text>
</comment>
<evidence type="ECO:0000256" key="1">
    <source>
        <dbReference type="ARBA" id="ARBA00002591"/>
    </source>
</evidence>
<evidence type="ECO:0000256" key="2">
    <source>
        <dbReference type="ARBA" id="ARBA00004635"/>
    </source>
</evidence>
<name>A0A1H9E197_9GAMM</name>
<accession>A0A1H9E197</accession>
<dbReference type="PANTHER" id="PTHR34933">
    <property type="entry name" value="FLAGELLAR L-RING PROTEIN"/>
    <property type="match status" value="1"/>
</dbReference>
<evidence type="ECO:0000256" key="8">
    <source>
        <dbReference type="ARBA" id="ARBA00023143"/>
    </source>
</evidence>
<proteinExistence type="inferred from homology"/>
<feature type="signal peptide" evidence="12">
    <location>
        <begin position="1"/>
        <end position="22"/>
    </location>
</feature>
<dbReference type="PROSITE" id="PS51257">
    <property type="entry name" value="PROKAR_LIPOPROTEIN"/>
    <property type="match status" value="1"/>
</dbReference>
<evidence type="ECO:0000256" key="4">
    <source>
        <dbReference type="ARBA" id="ARBA00011439"/>
    </source>
</evidence>
<evidence type="ECO:0000256" key="11">
    <source>
        <dbReference type="HAMAP-Rule" id="MF_00415"/>
    </source>
</evidence>
<evidence type="ECO:0000256" key="12">
    <source>
        <dbReference type="SAM" id="SignalP"/>
    </source>
</evidence>
<evidence type="ECO:0000256" key="6">
    <source>
        <dbReference type="ARBA" id="ARBA00023136"/>
    </source>
</evidence>
<evidence type="ECO:0000313" key="13">
    <source>
        <dbReference type="EMBL" id="SEQ18983.1"/>
    </source>
</evidence>
<dbReference type="NCBIfam" id="NF001304">
    <property type="entry name" value="PRK00249.1-4"/>
    <property type="match status" value="1"/>
</dbReference>
<dbReference type="PRINTS" id="PR01008">
    <property type="entry name" value="FLGLRINGFLGH"/>
</dbReference>
<comment type="subcellular location">
    <subcellularLocation>
        <location evidence="11">Cell outer membrane</location>
        <topology evidence="11">Lipid-anchor</topology>
    </subcellularLocation>
    <subcellularLocation>
        <location evidence="11">Bacterial flagellum basal body</location>
    </subcellularLocation>
    <subcellularLocation>
        <location evidence="2">Membrane</location>
        <topology evidence="2">Lipid-anchor</topology>
    </subcellularLocation>
</comment>
<comment type="function">
    <text evidence="1 11">Assembles around the rod to form the L-ring and probably protects the motor/basal body from shearing forces during rotation.</text>
</comment>
<gene>
    <name evidence="11" type="primary">flgH</name>
    <name evidence="13" type="ORF">SAMN04488038_104228</name>
</gene>
<dbReference type="STRING" id="489703.SAMN04488038_104228"/>
<dbReference type="EMBL" id="FOFS01000004">
    <property type="protein sequence ID" value="SEQ18983.1"/>
    <property type="molecule type" value="Genomic_DNA"/>
</dbReference>
<dbReference type="Proteomes" id="UP000199233">
    <property type="component" value="Unassembled WGS sequence"/>
</dbReference>
<sequence>MPMRKLASLLLIVTLTACASHAAREDAKAAETVEVPELKPANDGGIYAVNSGLTLFEDQKAHRVGDLLTVLLVESTNAQKKADTSASKKDANSISAPTVFGHLFSYATELGADRAFAGSGASSQSNTLSGSVTVTVTRVLANGNLIVRGEKNLNLNQGNEKVALEGVVRAIDVSPTNTVTSDRVANARISYSGSGAVADANSQGWLSRFFSSVLFPF</sequence>
<keyword evidence="6 11" id="KW-0472">Membrane</keyword>
<keyword evidence="5 11" id="KW-0732">Signal</keyword>
<dbReference type="OrthoDB" id="9789463at2"/>
<dbReference type="GO" id="GO:0009279">
    <property type="term" value="C:cell outer membrane"/>
    <property type="evidence" value="ECO:0007669"/>
    <property type="project" value="UniProtKB-SubCell"/>
</dbReference>
<dbReference type="Pfam" id="PF02107">
    <property type="entry name" value="FlgH"/>
    <property type="match status" value="1"/>
</dbReference>
<feature type="chain" id="PRO_5011611456" description="Flagellar L-ring protein" evidence="12">
    <location>
        <begin position="23"/>
        <end position="217"/>
    </location>
</feature>
<keyword evidence="9 11" id="KW-0998">Cell outer membrane</keyword>
<organism evidence="13 14">
    <name type="scientific">Solimonas aquatica</name>
    <dbReference type="NCBI Taxonomy" id="489703"/>
    <lineage>
        <taxon>Bacteria</taxon>
        <taxon>Pseudomonadati</taxon>
        <taxon>Pseudomonadota</taxon>
        <taxon>Gammaproteobacteria</taxon>
        <taxon>Nevskiales</taxon>
        <taxon>Nevskiaceae</taxon>
        <taxon>Solimonas</taxon>
    </lineage>
</organism>
<protein>
    <recommendedName>
        <fullName evidence="11">Flagellar L-ring protein</fullName>
    </recommendedName>
    <alternativeName>
        <fullName evidence="11">Basal body L-ring protein</fullName>
    </alternativeName>
</protein>
<evidence type="ECO:0000256" key="9">
    <source>
        <dbReference type="ARBA" id="ARBA00023237"/>
    </source>
</evidence>
<keyword evidence="10 11" id="KW-0449">Lipoprotein</keyword>
<evidence type="ECO:0000256" key="7">
    <source>
        <dbReference type="ARBA" id="ARBA00023139"/>
    </source>
</evidence>
<reference evidence="13 14" key="1">
    <citation type="submission" date="2016-10" db="EMBL/GenBank/DDBJ databases">
        <authorList>
            <person name="de Groot N.N."/>
        </authorList>
    </citation>
    <scope>NUCLEOTIDE SEQUENCE [LARGE SCALE GENOMIC DNA]</scope>
    <source>
        <strain evidence="13 14">DSM 25927</strain>
    </source>
</reference>